<keyword evidence="2" id="KW-1185">Reference proteome</keyword>
<proteinExistence type="predicted"/>
<organism evidence="1 2">
    <name type="scientific">Meloidogyne enterolobii</name>
    <name type="common">Root-knot nematode worm</name>
    <name type="synonym">Meloidogyne mayaguensis</name>
    <dbReference type="NCBI Taxonomy" id="390850"/>
    <lineage>
        <taxon>Eukaryota</taxon>
        <taxon>Metazoa</taxon>
        <taxon>Ecdysozoa</taxon>
        <taxon>Nematoda</taxon>
        <taxon>Chromadorea</taxon>
        <taxon>Rhabditida</taxon>
        <taxon>Tylenchina</taxon>
        <taxon>Tylenchomorpha</taxon>
        <taxon>Tylenchoidea</taxon>
        <taxon>Meloidogynidae</taxon>
        <taxon>Meloidogyninae</taxon>
        <taxon>Meloidogyne</taxon>
    </lineage>
</organism>
<evidence type="ECO:0000313" key="1">
    <source>
        <dbReference type="EMBL" id="CAK5099196.1"/>
    </source>
</evidence>
<evidence type="ECO:0000313" key="2">
    <source>
        <dbReference type="Proteomes" id="UP001497535"/>
    </source>
</evidence>
<dbReference type="EMBL" id="CAVMJV010000105">
    <property type="protein sequence ID" value="CAK5099196.1"/>
    <property type="molecule type" value="Genomic_DNA"/>
</dbReference>
<comment type="caution">
    <text evidence="1">The sequence shown here is derived from an EMBL/GenBank/DDBJ whole genome shotgun (WGS) entry which is preliminary data.</text>
</comment>
<name>A0ACB1ATM9_MELEN</name>
<reference evidence="1" key="1">
    <citation type="submission" date="2023-11" db="EMBL/GenBank/DDBJ databases">
        <authorList>
            <person name="Poullet M."/>
        </authorList>
    </citation>
    <scope>NUCLEOTIDE SEQUENCE</scope>
    <source>
        <strain evidence="1">E1834</strain>
    </source>
</reference>
<sequence length="65" mass="7184">MINSAHLLRQRMPSLIIFLLFLSILLIMVQFTNATVRERRQSGGTPVASSGKATANGSNTVRNHF</sequence>
<gene>
    <name evidence="1" type="ORF">MENTE1834_LOCUS41782</name>
</gene>
<dbReference type="Proteomes" id="UP001497535">
    <property type="component" value="Unassembled WGS sequence"/>
</dbReference>
<protein>
    <submittedName>
        <fullName evidence="1">Uncharacterized protein</fullName>
    </submittedName>
</protein>
<accession>A0ACB1ATM9</accession>